<comment type="caution">
    <text evidence="2">The sequence shown here is derived from an EMBL/GenBank/DDBJ whole genome shotgun (WGS) entry which is preliminary data.</text>
</comment>
<proteinExistence type="predicted"/>
<gene>
    <name evidence="2" type="ORF">SCAR479_10030</name>
</gene>
<feature type="chain" id="PRO_5046894124" evidence="1">
    <location>
        <begin position="25"/>
        <end position="314"/>
    </location>
</feature>
<dbReference type="EMBL" id="JARVKM010000052">
    <property type="protein sequence ID" value="KAK9773301.1"/>
    <property type="molecule type" value="Genomic_DNA"/>
</dbReference>
<keyword evidence="3" id="KW-1185">Reference proteome</keyword>
<protein>
    <submittedName>
        <fullName evidence="2">Uncharacterized protein</fullName>
    </submittedName>
</protein>
<accession>A0ABR2XHS2</accession>
<sequence length="314" mass="32977">MTQSFRNLAIVALYIILPHHSSLAQDLPSTIVGCAEVSCPKTNGSDDTCTVSDETFAGIGLARIPGLPDSLGGLSLVKGVNISVSGPGPGSNGEDRQYKSVYYLGTPAALGLVTLEGCAVIFHSTVNGTKFQGEDMSTEQGSCPDIITQSCINALTQQAVRSWNNATGTNRCDSIDNTLQADILDECADMTGTGRGLGDFSVEALSGLSSITADQNSSSNCWPITPKTDTLTKITEDTASDGYDFEDFQDQVYKVTPVLTILSTPENDTTSQLTCLKVITTSQPDNYGENAASSSSYNMLGAILVSALVSLLVL</sequence>
<organism evidence="2 3">
    <name type="scientific">Seiridium cardinale</name>
    <dbReference type="NCBI Taxonomy" id="138064"/>
    <lineage>
        <taxon>Eukaryota</taxon>
        <taxon>Fungi</taxon>
        <taxon>Dikarya</taxon>
        <taxon>Ascomycota</taxon>
        <taxon>Pezizomycotina</taxon>
        <taxon>Sordariomycetes</taxon>
        <taxon>Xylariomycetidae</taxon>
        <taxon>Amphisphaeriales</taxon>
        <taxon>Sporocadaceae</taxon>
        <taxon>Seiridium</taxon>
    </lineage>
</organism>
<evidence type="ECO:0000313" key="2">
    <source>
        <dbReference type="EMBL" id="KAK9773301.1"/>
    </source>
</evidence>
<evidence type="ECO:0000313" key="3">
    <source>
        <dbReference type="Proteomes" id="UP001465668"/>
    </source>
</evidence>
<evidence type="ECO:0000256" key="1">
    <source>
        <dbReference type="SAM" id="SignalP"/>
    </source>
</evidence>
<feature type="signal peptide" evidence="1">
    <location>
        <begin position="1"/>
        <end position="24"/>
    </location>
</feature>
<keyword evidence="1" id="KW-0732">Signal</keyword>
<name>A0ABR2XHS2_9PEZI</name>
<reference evidence="2 3" key="1">
    <citation type="submission" date="2024-02" db="EMBL/GenBank/DDBJ databases">
        <title>First draft genome assembly of two strains of Seiridium cardinale.</title>
        <authorList>
            <person name="Emiliani G."/>
            <person name="Scali E."/>
        </authorList>
    </citation>
    <scope>NUCLEOTIDE SEQUENCE [LARGE SCALE GENOMIC DNA]</scope>
    <source>
        <strain evidence="2 3">BM-138-000479</strain>
    </source>
</reference>
<dbReference type="Proteomes" id="UP001465668">
    <property type="component" value="Unassembled WGS sequence"/>
</dbReference>